<name>A0A8T2A406_9BRAS</name>
<evidence type="ECO:0000256" key="5">
    <source>
        <dbReference type="SAM" id="MobiDB-lite"/>
    </source>
</evidence>
<keyword evidence="9" id="KW-1185">Reference proteome</keyword>
<dbReference type="PROSITE" id="PS50158">
    <property type="entry name" value="ZF_CCHC"/>
    <property type="match status" value="1"/>
</dbReference>
<keyword evidence="3" id="KW-0378">Hydrolase</keyword>
<feature type="compositionally biased region" description="Polar residues" evidence="5">
    <location>
        <begin position="343"/>
        <end position="353"/>
    </location>
</feature>
<dbReference type="Pfam" id="PF14244">
    <property type="entry name" value="Retrotran_gag_3"/>
    <property type="match status" value="1"/>
</dbReference>
<organism evidence="8 9">
    <name type="scientific">Arabidopsis thaliana x Arabidopsis arenosa</name>
    <dbReference type="NCBI Taxonomy" id="1240361"/>
    <lineage>
        <taxon>Eukaryota</taxon>
        <taxon>Viridiplantae</taxon>
        <taxon>Streptophyta</taxon>
        <taxon>Embryophyta</taxon>
        <taxon>Tracheophyta</taxon>
        <taxon>Spermatophyta</taxon>
        <taxon>Magnoliopsida</taxon>
        <taxon>eudicotyledons</taxon>
        <taxon>Gunneridae</taxon>
        <taxon>Pentapetalae</taxon>
        <taxon>rosids</taxon>
        <taxon>malvids</taxon>
        <taxon>Brassicales</taxon>
        <taxon>Brassicaceae</taxon>
        <taxon>Camelineae</taxon>
        <taxon>Arabidopsis</taxon>
    </lineage>
</organism>
<dbReference type="Pfam" id="PF07727">
    <property type="entry name" value="RVT_2"/>
    <property type="match status" value="1"/>
</dbReference>
<keyword evidence="4" id="KW-0862">Zinc</keyword>
<keyword evidence="4" id="KW-0863">Zinc-finger</keyword>
<evidence type="ECO:0000256" key="2">
    <source>
        <dbReference type="ARBA" id="ARBA00022723"/>
    </source>
</evidence>
<evidence type="ECO:0000259" key="6">
    <source>
        <dbReference type="PROSITE" id="PS50158"/>
    </source>
</evidence>
<feature type="compositionally biased region" description="Low complexity" evidence="5">
    <location>
        <begin position="882"/>
        <end position="893"/>
    </location>
</feature>
<feature type="region of interest" description="Disordered" evidence="5">
    <location>
        <begin position="856"/>
        <end position="939"/>
    </location>
</feature>
<dbReference type="InterPro" id="IPR057670">
    <property type="entry name" value="SH3_retrovirus"/>
</dbReference>
<dbReference type="CDD" id="cd09272">
    <property type="entry name" value="RNase_HI_RT_Ty1"/>
    <property type="match status" value="1"/>
</dbReference>
<protein>
    <submittedName>
        <fullName evidence="8">GAG-pre-integrase domain</fullName>
    </submittedName>
</protein>
<evidence type="ECO:0000256" key="4">
    <source>
        <dbReference type="PROSITE-ProRule" id="PRU00047"/>
    </source>
</evidence>
<dbReference type="GO" id="GO:0006508">
    <property type="term" value="P:proteolysis"/>
    <property type="evidence" value="ECO:0007669"/>
    <property type="project" value="UniProtKB-KW"/>
</dbReference>
<gene>
    <name evidence="8" type="ORF">ISN45_Aa04g004810</name>
</gene>
<dbReference type="Pfam" id="PF25597">
    <property type="entry name" value="SH3_retrovirus"/>
    <property type="match status" value="1"/>
</dbReference>
<keyword evidence="1" id="KW-0645">Protease</keyword>
<dbReference type="InterPro" id="IPR029472">
    <property type="entry name" value="Copia-like_N"/>
</dbReference>
<dbReference type="GO" id="GO:0008270">
    <property type="term" value="F:zinc ion binding"/>
    <property type="evidence" value="ECO:0007669"/>
    <property type="project" value="UniProtKB-KW"/>
</dbReference>
<dbReference type="PROSITE" id="PS50994">
    <property type="entry name" value="INTEGRASE"/>
    <property type="match status" value="1"/>
</dbReference>
<comment type="caution">
    <text evidence="8">The sequence shown here is derived from an EMBL/GenBank/DDBJ whole genome shotgun (WGS) entry which is preliminary data.</text>
</comment>
<dbReference type="Pfam" id="PF13976">
    <property type="entry name" value="gag_pre-integrs"/>
    <property type="match status" value="1"/>
</dbReference>
<dbReference type="InterPro" id="IPR054722">
    <property type="entry name" value="PolX-like_BBD"/>
</dbReference>
<keyword evidence="2" id="KW-0479">Metal-binding</keyword>
<feature type="compositionally biased region" description="Polar residues" evidence="5">
    <location>
        <begin position="857"/>
        <end position="875"/>
    </location>
</feature>
<evidence type="ECO:0000256" key="3">
    <source>
        <dbReference type="ARBA" id="ARBA00022801"/>
    </source>
</evidence>
<feature type="domain" description="CCHC-type" evidence="6">
    <location>
        <begin position="283"/>
        <end position="296"/>
    </location>
</feature>
<dbReference type="PANTHER" id="PTHR42648">
    <property type="entry name" value="TRANSPOSASE, PUTATIVE-RELATED"/>
    <property type="match status" value="1"/>
</dbReference>
<dbReference type="InterPro" id="IPR013103">
    <property type="entry name" value="RVT_2"/>
</dbReference>
<feature type="domain" description="Integrase catalytic" evidence="7">
    <location>
        <begin position="556"/>
        <end position="729"/>
    </location>
</feature>
<feature type="compositionally biased region" description="Low complexity" evidence="5">
    <location>
        <begin position="907"/>
        <end position="926"/>
    </location>
</feature>
<dbReference type="EMBL" id="JAEFBK010000009">
    <property type="protein sequence ID" value="KAG7567626.1"/>
    <property type="molecule type" value="Genomic_DNA"/>
</dbReference>
<feature type="region of interest" description="Disordered" evidence="5">
    <location>
        <begin position="1"/>
        <end position="28"/>
    </location>
</feature>
<dbReference type="PANTHER" id="PTHR42648:SF31">
    <property type="entry name" value="RNA-DIRECTED DNA POLYMERASE"/>
    <property type="match status" value="1"/>
</dbReference>
<dbReference type="Proteomes" id="UP000694240">
    <property type="component" value="Chromosome 9"/>
</dbReference>
<dbReference type="GO" id="GO:0008233">
    <property type="term" value="F:peptidase activity"/>
    <property type="evidence" value="ECO:0007669"/>
    <property type="project" value="UniProtKB-KW"/>
</dbReference>
<dbReference type="InterPro" id="IPR001584">
    <property type="entry name" value="Integrase_cat-core"/>
</dbReference>
<dbReference type="Pfam" id="PF22936">
    <property type="entry name" value="Pol_BBD"/>
    <property type="match status" value="1"/>
</dbReference>
<dbReference type="InterPro" id="IPR025724">
    <property type="entry name" value="GAG-pre-integrase_dom"/>
</dbReference>
<feature type="region of interest" description="Disordered" evidence="5">
    <location>
        <begin position="312"/>
        <end position="353"/>
    </location>
</feature>
<evidence type="ECO:0000313" key="8">
    <source>
        <dbReference type="EMBL" id="KAG7567626.1"/>
    </source>
</evidence>
<dbReference type="GO" id="GO:0003676">
    <property type="term" value="F:nucleic acid binding"/>
    <property type="evidence" value="ECO:0007669"/>
    <property type="project" value="InterPro"/>
</dbReference>
<proteinExistence type="predicted"/>
<dbReference type="GO" id="GO:0015074">
    <property type="term" value="P:DNA integration"/>
    <property type="evidence" value="ECO:0007669"/>
    <property type="project" value="InterPro"/>
</dbReference>
<accession>A0A8T2A406</accession>
<evidence type="ECO:0000256" key="1">
    <source>
        <dbReference type="ARBA" id="ARBA00022670"/>
    </source>
</evidence>
<dbReference type="InterPro" id="IPR039537">
    <property type="entry name" value="Retrotran_Ty1/copia-like"/>
</dbReference>
<dbReference type="InterPro" id="IPR001878">
    <property type="entry name" value="Znf_CCHC"/>
</dbReference>
<feature type="compositionally biased region" description="Polar residues" evidence="5">
    <location>
        <begin position="1"/>
        <end position="18"/>
    </location>
</feature>
<reference evidence="8 9" key="1">
    <citation type="submission" date="2020-12" db="EMBL/GenBank/DDBJ databases">
        <title>Concerted genomic and epigenomic changes stabilize Arabidopsis allopolyploids.</title>
        <authorList>
            <person name="Chen Z."/>
        </authorList>
    </citation>
    <scope>NUCLEOTIDE SEQUENCE [LARGE SCALE GENOMIC DNA]</scope>
    <source>
        <strain evidence="8">Allo738</strain>
        <tissue evidence="8">Leaf</tissue>
    </source>
</reference>
<evidence type="ECO:0000259" key="7">
    <source>
        <dbReference type="PROSITE" id="PS50994"/>
    </source>
</evidence>
<sequence>MSLTEDGSSASKSTVAQSDTKKVSPYTLASSDNPGAMISSVMLTGDNFNEWSTEMSNALQAKRKTGFINGSIPKPPCDDPNYENWTAVNSMIVGWIRSSIEPKVKSTVTFISDAHQLWVELKQRFSVGNKVRIHQLKAQLAACRQDGQPVVDYYGRLCKLWEEYQIYKPITVCKCGLCTCGATLEPSREREEEKIHQFVLGLDDSRFGGLSATLIAMDPFPPLGEIYSRVVREEQRLASVQVREQQQSAVGFVTRSNQQSAEHLVEGKQETSIVRSRDRSVLCSNCGRSGHEKKDCWQIVGFPEWWVERNNGGGRGSSARGRGGRSSGYNNSGRGRGQVVTAHATSSNSSSFPEFTPDQLRVITQMIQNKNGANSEKLSGKTKLGDVILDTGASHHMTGKLSLLTNVVTIPPCSVGFADGRKTFAISMGAFPLLDNVALTNVLYVPALNCTLISVSKIVKQTKCLALFTDTICVLQDRFSRTLIGTGEERDGVYYLTDVATAKIHKVDVSSDQALWHQRLGHPSFSAISSLSSFTGSSSSVSSRSCDVCFRAKQTREVFPTSINKTLECFSLIHCDVWGQYRVPSSCGAVYFLTIVDDYSRSVWTYLLLAKSEVRGVLTNFLTYTEKQFGKSVKTIRSDNGTEFMCLSSYFREHGIVHQTSCVGTPQQNGRVERKHRHILNVARALLFQANLPIKFWGEAVLTAAYLINRTPSTLHNGCSPYEILHGCKPSYAQLRVFGCACYTHRVTRDKNKFGERSRLCIFIGYPFGQKGWKVYDMTTNEFLVSRDVVFREDVFPFVTSTGDTVSTPPVRAPIVCDEDWLSPMARNDRGSNDILHSTNIDAPAVVTEETHDIVEVTSTDPVINTSGGPVSASVSEPVIEPVSPQTVTSPSPIATDATPAQPLTVSPASKASSPSVSSSPEASSPFLEITPPRQGKRKITQPVRLKDYVLYNATSNLTTHHAPSPSLSQSSASIQGNSLYPLTDYISDEYFSAGHKAFLAAITANDEPKHFKEAAQIKVWNDAMFKEVDALEINKTWDIVDLPPGKVAIGSQWVYKTKYNADGSVERYKARLVVQGNNQVEGEDYNETFAPVVKMTTVRTILRLAAANQWEVYQMDVNNAFLHGDLDEEVYMKLPPGFRHSHPDKVCRLRKSLYGLEQAPRCWFKKLSDSLLRFGFVQSYEDYSLFSFTRNGIELRVLVYVDDLLICGNNGYMLQKFKEHLGRCFSMKDLGKLKYFLGIEVSRGPDGIFLSQRKYALDIVADSGNIGARPAYTPLEQNHHLATDDGPLLSDPKPYRRMVGRLLYLLHTRPELSYSVHVLSQFMQAPREAHFEAAMRIVRFLKGSAGQGIMLKADRDLTLDVYCDSDFQTCPLTRRSLSAYVVLLGGSPISWKTKKQDTVSHSSAEAEYRAMSVALREIKWVRKLLKELGIEQSAPARLFCDNKAALHIAANPVFHERTKHIESDCHSVRDAVRDGIITTHHVHTTEQLADILTKALGRSQFLYLMSKLGVQNLHSPT</sequence>
<dbReference type="Pfam" id="PF00665">
    <property type="entry name" value="rve"/>
    <property type="match status" value="1"/>
</dbReference>
<evidence type="ECO:0000313" key="9">
    <source>
        <dbReference type="Proteomes" id="UP000694240"/>
    </source>
</evidence>